<gene>
    <name evidence="1" type="ORF">GRG538_LOCUS1736</name>
    <name evidence="2" type="ORF">QYT958_LOCUS32117</name>
</gene>
<dbReference type="AlphaFoldDB" id="A0A821WX15"/>
<dbReference type="EMBL" id="CAJNYT010000044">
    <property type="protein sequence ID" value="CAF3313659.1"/>
    <property type="molecule type" value="Genomic_DNA"/>
</dbReference>
<organism evidence="2 3">
    <name type="scientific">Rotaria socialis</name>
    <dbReference type="NCBI Taxonomy" id="392032"/>
    <lineage>
        <taxon>Eukaryota</taxon>
        <taxon>Metazoa</taxon>
        <taxon>Spiralia</taxon>
        <taxon>Gnathifera</taxon>
        <taxon>Rotifera</taxon>
        <taxon>Eurotatoria</taxon>
        <taxon>Bdelloidea</taxon>
        <taxon>Philodinida</taxon>
        <taxon>Philodinidae</taxon>
        <taxon>Rotaria</taxon>
    </lineage>
</organism>
<evidence type="ECO:0000313" key="1">
    <source>
        <dbReference type="EMBL" id="CAF3313659.1"/>
    </source>
</evidence>
<proteinExistence type="predicted"/>
<accession>A0A821WX15</accession>
<sequence length="145" mass="16359">MVNAQGSPMSFNNFFSIAPDQELSVFFAVYAQCDPNLIGIPFQITINSSTSTILFANTSHVSYFGDEKEEILFSMNSILCIGSIKPIDENKRLCQINLTLTSENDPELHVLTEHMRQDIYAHGDGRDRLDRLLIKLRQFQGAQEA</sequence>
<protein>
    <submittedName>
        <fullName evidence="2">Uncharacterized protein</fullName>
    </submittedName>
</protein>
<dbReference type="EMBL" id="CAJOBR010020738">
    <property type="protein sequence ID" value="CAF4932368.1"/>
    <property type="molecule type" value="Genomic_DNA"/>
</dbReference>
<comment type="caution">
    <text evidence="2">The sequence shown here is derived from an EMBL/GenBank/DDBJ whole genome shotgun (WGS) entry which is preliminary data.</text>
</comment>
<evidence type="ECO:0000313" key="3">
    <source>
        <dbReference type="Proteomes" id="UP000663848"/>
    </source>
</evidence>
<evidence type="ECO:0000313" key="2">
    <source>
        <dbReference type="EMBL" id="CAF4932368.1"/>
    </source>
</evidence>
<dbReference type="Proteomes" id="UP000663872">
    <property type="component" value="Unassembled WGS sequence"/>
</dbReference>
<dbReference type="Proteomes" id="UP000663848">
    <property type="component" value="Unassembled WGS sequence"/>
</dbReference>
<name>A0A821WX15_9BILA</name>
<reference evidence="2" key="1">
    <citation type="submission" date="2021-02" db="EMBL/GenBank/DDBJ databases">
        <authorList>
            <person name="Nowell W R."/>
        </authorList>
    </citation>
    <scope>NUCLEOTIDE SEQUENCE</scope>
</reference>